<dbReference type="GeneID" id="103309736"/>
<dbReference type="RefSeq" id="XP_008184183.1">
    <property type="nucleotide sequence ID" value="XM_008185961.1"/>
</dbReference>
<dbReference type="InterPro" id="IPR038717">
    <property type="entry name" value="Tc1-like_DDE_dom"/>
</dbReference>
<dbReference type="PANTHER" id="PTHR33939:SF1">
    <property type="entry name" value="DUF4371 DOMAIN-CONTAINING PROTEIN"/>
    <property type="match status" value="1"/>
</dbReference>
<dbReference type="OrthoDB" id="6594114at2759"/>
<feature type="region of interest" description="Disordered" evidence="1">
    <location>
        <begin position="185"/>
        <end position="205"/>
    </location>
</feature>
<dbReference type="KEGG" id="api:103309736"/>
<keyword evidence="4" id="KW-1185">Reference proteome</keyword>
<accession>A0A8R2B6L7</accession>
<protein>
    <recommendedName>
        <fullName evidence="2">Tc1-like transposase DDE domain-containing protein</fullName>
    </recommendedName>
</protein>
<dbReference type="Pfam" id="PF13358">
    <property type="entry name" value="DDE_3"/>
    <property type="match status" value="1"/>
</dbReference>
<feature type="compositionally biased region" description="Acidic residues" evidence="1">
    <location>
        <begin position="193"/>
        <end position="205"/>
    </location>
</feature>
<dbReference type="InterPro" id="IPR036397">
    <property type="entry name" value="RNaseH_sf"/>
</dbReference>
<sequence>MNGQTFKEWFEEILPLLKDNAVVVMDNAPYHSVKSERIPTMNWKKADNWIHSKGEEVDPSMLIKSDLMDIVNRLKTKYNSYVIDDIAKEAGKTILRLPPYHCELNPIELVWSKVKHHVKSNNTTFKTGDVQHLLHQAIDRVTPEDWQNFISHVKTEEQKIWSVDFICDELTDELQLNPNHVLTIGDTSHSSSDDDDDDDGCCPLE</sequence>
<proteinExistence type="predicted"/>
<dbReference type="GO" id="GO:0003676">
    <property type="term" value="F:nucleic acid binding"/>
    <property type="evidence" value="ECO:0007669"/>
    <property type="project" value="InterPro"/>
</dbReference>
<dbReference type="EnsemblMetazoa" id="XM_008185961.1">
    <property type="protein sequence ID" value="XP_008184183.1"/>
    <property type="gene ID" value="LOC103309736"/>
</dbReference>
<evidence type="ECO:0000313" key="4">
    <source>
        <dbReference type="Proteomes" id="UP000007819"/>
    </source>
</evidence>
<feature type="domain" description="Tc1-like transposase DDE" evidence="2">
    <location>
        <begin position="1"/>
        <end position="126"/>
    </location>
</feature>
<organism evidence="3 4">
    <name type="scientific">Acyrthosiphon pisum</name>
    <name type="common">Pea aphid</name>
    <dbReference type="NCBI Taxonomy" id="7029"/>
    <lineage>
        <taxon>Eukaryota</taxon>
        <taxon>Metazoa</taxon>
        <taxon>Ecdysozoa</taxon>
        <taxon>Arthropoda</taxon>
        <taxon>Hexapoda</taxon>
        <taxon>Insecta</taxon>
        <taxon>Pterygota</taxon>
        <taxon>Neoptera</taxon>
        <taxon>Paraneoptera</taxon>
        <taxon>Hemiptera</taxon>
        <taxon>Sternorrhyncha</taxon>
        <taxon>Aphidomorpha</taxon>
        <taxon>Aphidoidea</taxon>
        <taxon>Aphididae</taxon>
        <taxon>Macrosiphini</taxon>
        <taxon>Acyrthosiphon</taxon>
    </lineage>
</organism>
<evidence type="ECO:0000313" key="3">
    <source>
        <dbReference type="EnsemblMetazoa" id="XP_008184183.1"/>
    </source>
</evidence>
<dbReference type="PANTHER" id="PTHR33939">
    <property type="entry name" value="PROTEIN CBG22215"/>
    <property type="match status" value="1"/>
</dbReference>
<dbReference type="Proteomes" id="UP000007819">
    <property type="component" value="Unassembled WGS sequence"/>
</dbReference>
<reference evidence="4" key="1">
    <citation type="submission" date="2010-06" db="EMBL/GenBank/DDBJ databases">
        <authorList>
            <person name="Jiang H."/>
            <person name="Abraham K."/>
            <person name="Ali S."/>
            <person name="Alsbrooks S.L."/>
            <person name="Anim B.N."/>
            <person name="Anosike U.S."/>
            <person name="Attaway T."/>
            <person name="Bandaranaike D.P."/>
            <person name="Battles P.K."/>
            <person name="Bell S.N."/>
            <person name="Bell A.V."/>
            <person name="Beltran B."/>
            <person name="Bickham C."/>
            <person name="Bustamante Y."/>
            <person name="Caleb T."/>
            <person name="Canada A."/>
            <person name="Cardenas V."/>
            <person name="Carter K."/>
            <person name="Chacko J."/>
            <person name="Chandrabose M.N."/>
            <person name="Chavez D."/>
            <person name="Chavez A."/>
            <person name="Chen L."/>
            <person name="Chu H.-S."/>
            <person name="Claassen K.J."/>
            <person name="Cockrell R."/>
            <person name="Collins M."/>
            <person name="Cooper J.A."/>
            <person name="Cree A."/>
            <person name="Curry S.M."/>
            <person name="Da Y."/>
            <person name="Dao M.D."/>
            <person name="Das B."/>
            <person name="Davila M.-L."/>
            <person name="Davy-Carroll L."/>
            <person name="Denson S."/>
            <person name="Dinh H."/>
            <person name="Ebong V.E."/>
            <person name="Edwards J.R."/>
            <person name="Egan A."/>
            <person name="El-Daye J."/>
            <person name="Escobedo L."/>
            <person name="Fernandez S."/>
            <person name="Fernando P.R."/>
            <person name="Flagg N."/>
            <person name="Forbes L.D."/>
            <person name="Fowler R.G."/>
            <person name="Fu Q."/>
            <person name="Gabisi R.A."/>
            <person name="Ganer J."/>
            <person name="Garbino Pronczuk A."/>
            <person name="Garcia R.M."/>
            <person name="Garner T."/>
            <person name="Garrett T.E."/>
            <person name="Gonzalez D.A."/>
            <person name="Hamid H."/>
            <person name="Hawkins E.S."/>
            <person name="Hirani K."/>
            <person name="Hogues M.E."/>
            <person name="Hollins B."/>
            <person name="Hsiao C.-H."/>
            <person name="Jabil R."/>
            <person name="James M.L."/>
            <person name="Jhangiani S.N."/>
            <person name="Johnson B."/>
            <person name="Johnson Q."/>
            <person name="Joshi V."/>
            <person name="Kalu J.B."/>
            <person name="Kam C."/>
            <person name="Kashfia A."/>
            <person name="Keebler J."/>
            <person name="Kisamo H."/>
            <person name="Kovar C.L."/>
            <person name="Lago L.A."/>
            <person name="Lai C.-Y."/>
            <person name="Laidlaw J."/>
            <person name="Lara F."/>
            <person name="Le T.-K."/>
            <person name="Lee S.L."/>
            <person name="Legall F.H."/>
            <person name="Lemon S.J."/>
            <person name="Lewis L.R."/>
            <person name="Li B."/>
            <person name="Liu Y."/>
            <person name="Liu Y.-S."/>
            <person name="Lopez J."/>
            <person name="Lozado R.J."/>
            <person name="Lu J."/>
            <person name="Madu R.C."/>
            <person name="Maheshwari M."/>
            <person name="Maheshwari R."/>
            <person name="Malloy K."/>
            <person name="Martinez E."/>
            <person name="Mathew T."/>
            <person name="Mercado I.C."/>
            <person name="Mercado C."/>
            <person name="Meyer B."/>
            <person name="Montgomery K."/>
            <person name="Morgan M.B."/>
            <person name="Munidasa M."/>
            <person name="Nazareth L.V."/>
            <person name="Nelson J."/>
            <person name="Ng B.M."/>
            <person name="Nguyen N.B."/>
            <person name="Nguyen P.Q."/>
            <person name="Nguyen T."/>
            <person name="Obregon M."/>
            <person name="Okwuonu G.O."/>
            <person name="Onwere C.G."/>
            <person name="Orozco G."/>
            <person name="Parra A."/>
            <person name="Patel S."/>
            <person name="Patil S."/>
            <person name="Perez A."/>
            <person name="Perez Y."/>
            <person name="Pham C."/>
            <person name="Primus E.L."/>
            <person name="Pu L.-L."/>
            <person name="Puazo M."/>
            <person name="Qin X."/>
            <person name="Quiroz J.B."/>
            <person name="Reese J."/>
            <person name="Richards S."/>
            <person name="Rives C.M."/>
            <person name="Robberts R."/>
            <person name="Ruiz S.J."/>
            <person name="Ruiz M.J."/>
            <person name="Santibanez J."/>
            <person name="Schneider B.W."/>
            <person name="Sisson I."/>
            <person name="Smith M."/>
            <person name="Sodergren E."/>
            <person name="Song X.-Z."/>
            <person name="Song B.B."/>
            <person name="Summersgill H."/>
            <person name="Thelus R."/>
            <person name="Thornton R.D."/>
            <person name="Trejos Z.Y."/>
            <person name="Usmani K."/>
            <person name="Vattathil S."/>
            <person name="Villasana D."/>
            <person name="Walker D.L."/>
            <person name="Wang S."/>
            <person name="Wang K."/>
            <person name="White C.S."/>
            <person name="Williams A.C."/>
            <person name="Williamson J."/>
            <person name="Wilson K."/>
            <person name="Woghiren I.O."/>
            <person name="Woodworth J.R."/>
            <person name="Worley K.C."/>
            <person name="Wright R.A."/>
            <person name="Wu W."/>
            <person name="Young L."/>
            <person name="Zhang L."/>
            <person name="Zhang J."/>
            <person name="Zhu Y."/>
            <person name="Muzny D.M."/>
            <person name="Weinstock G."/>
            <person name="Gibbs R.A."/>
        </authorList>
    </citation>
    <scope>NUCLEOTIDE SEQUENCE [LARGE SCALE GENOMIC DNA]</scope>
    <source>
        <strain evidence="4">LSR1</strain>
    </source>
</reference>
<reference evidence="3" key="2">
    <citation type="submission" date="2022-06" db="UniProtKB">
        <authorList>
            <consortium name="EnsemblMetazoa"/>
        </authorList>
    </citation>
    <scope>IDENTIFICATION</scope>
</reference>
<evidence type="ECO:0000256" key="1">
    <source>
        <dbReference type="SAM" id="MobiDB-lite"/>
    </source>
</evidence>
<dbReference type="Gene3D" id="3.30.420.10">
    <property type="entry name" value="Ribonuclease H-like superfamily/Ribonuclease H"/>
    <property type="match status" value="1"/>
</dbReference>
<name>A0A8R2B6L7_ACYPI</name>
<dbReference type="AlphaFoldDB" id="A0A8R2B6L7"/>
<evidence type="ECO:0000259" key="2">
    <source>
        <dbReference type="Pfam" id="PF13358"/>
    </source>
</evidence>